<dbReference type="Proteomes" id="UP001549047">
    <property type="component" value="Unassembled WGS sequence"/>
</dbReference>
<reference evidence="2 3" key="1">
    <citation type="submission" date="2024-06" db="EMBL/GenBank/DDBJ databases">
        <title>Genomic Encyclopedia of Type Strains, Phase IV (KMG-IV): sequencing the most valuable type-strain genomes for metagenomic binning, comparative biology and taxonomic classification.</title>
        <authorList>
            <person name="Goeker M."/>
        </authorList>
    </citation>
    <scope>NUCLEOTIDE SEQUENCE [LARGE SCALE GENOMIC DNA]</scope>
    <source>
        <strain evidence="2 3">DSM 29780</strain>
    </source>
</reference>
<evidence type="ECO:0000256" key="1">
    <source>
        <dbReference type="SAM" id="Phobius"/>
    </source>
</evidence>
<dbReference type="EMBL" id="JBEPMB010000006">
    <property type="protein sequence ID" value="MET3615165.1"/>
    <property type="molecule type" value="Genomic_DNA"/>
</dbReference>
<evidence type="ECO:0000313" key="2">
    <source>
        <dbReference type="EMBL" id="MET3615165.1"/>
    </source>
</evidence>
<comment type="caution">
    <text evidence="2">The sequence shown here is derived from an EMBL/GenBank/DDBJ whole genome shotgun (WGS) entry which is preliminary data.</text>
</comment>
<gene>
    <name evidence="2" type="ORF">ABID16_003508</name>
</gene>
<keyword evidence="3" id="KW-1185">Reference proteome</keyword>
<proteinExistence type="predicted"/>
<sequence>MSKPSKAKFLLGLALILFLSAVLAMGAFWLGIQIIFRLLPQNAFSDWILFTLPGLISLYLFFFFAFLTTAILVSAKLRR</sequence>
<organism evidence="2 3">
    <name type="scientific">Rhizobium aquaticum</name>
    <dbReference type="NCBI Taxonomy" id="1549636"/>
    <lineage>
        <taxon>Bacteria</taxon>
        <taxon>Pseudomonadati</taxon>
        <taxon>Pseudomonadota</taxon>
        <taxon>Alphaproteobacteria</taxon>
        <taxon>Hyphomicrobiales</taxon>
        <taxon>Rhizobiaceae</taxon>
        <taxon>Rhizobium/Agrobacterium group</taxon>
        <taxon>Rhizobium</taxon>
    </lineage>
</organism>
<keyword evidence="1" id="KW-1133">Transmembrane helix</keyword>
<feature type="transmembrane region" description="Helical" evidence="1">
    <location>
        <begin position="48"/>
        <end position="73"/>
    </location>
</feature>
<protein>
    <submittedName>
        <fullName evidence="2">Uncharacterized protein YqhQ</fullName>
    </submittedName>
</protein>
<evidence type="ECO:0000313" key="3">
    <source>
        <dbReference type="Proteomes" id="UP001549047"/>
    </source>
</evidence>
<keyword evidence="1" id="KW-0472">Membrane</keyword>
<name>A0ABV2J314_9HYPH</name>
<keyword evidence="1" id="KW-0812">Transmembrane</keyword>
<accession>A0ABV2J314</accession>